<evidence type="ECO:0000256" key="5">
    <source>
        <dbReference type="SAM" id="MobiDB-lite"/>
    </source>
</evidence>
<dbReference type="EnsemblMetazoa" id="XM_038223453.1">
    <property type="protein sequence ID" value="XP_038079381.1"/>
    <property type="gene ID" value="LOC119746484"/>
</dbReference>
<organism evidence="8 9">
    <name type="scientific">Patiria miniata</name>
    <name type="common">Bat star</name>
    <name type="synonym">Asterina miniata</name>
    <dbReference type="NCBI Taxonomy" id="46514"/>
    <lineage>
        <taxon>Eukaryota</taxon>
        <taxon>Metazoa</taxon>
        <taxon>Echinodermata</taxon>
        <taxon>Eleutherozoa</taxon>
        <taxon>Asterozoa</taxon>
        <taxon>Asteroidea</taxon>
        <taxon>Valvatacea</taxon>
        <taxon>Valvatida</taxon>
        <taxon>Asterinidae</taxon>
        <taxon>Patiria</taxon>
    </lineage>
</organism>
<dbReference type="OrthoDB" id="10062814at2759"/>
<sequence>MEITRIVIFLIVVHGVVSARNPTRSSMSKLINPDEAPTASPEGHCGSCCMQGPPGPPGPPGTPGSAGMPGIPGNHGMNGVPGSPGQKGDAGQRGETGPQGSRGESGPEYTGLKGRSGERGSPAELEANLLMPPPSSAEPPPKIVSAFSAARMTTIVAPKHHDVVIPYEHVFSNIGRHLDPGTGVYTAPARGAYMFLVNVHMASTTNSPYVKLMHNNEMLLSVHDYDASDAYDSASNSLIIQMEQDDRVWLQLDQGNEVHSNSNRYTTFSGYMLFELP</sequence>
<dbReference type="AlphaFoldDB" id="A0A914BU28"/>
<reference evidence="8" key="1">
    <citation type="submission" date="2022-11" db="UniProtKB">
        <authorList>
            <consortium name="EnsemblMetazoa"/>
        </authorList>
    </citation>
    <scope>IDENTIFICATION</scope>
</reference>
<feature type="domain" description="C1q" evidence="7">
    <location>
        <begin position="140"/>
        <end position="277"/>
    </location>
</feature>
<name>A0A914BU28_PATMI</name>
<dbReference type="PANTHER" id="PTHR15427:SF52">
    <property type="entry name" value="C1Q DOMAIN-CONTAINING PROTEIN"/>
    <property type="match status" value="1"/>
</dbReference>
<dbReference type="InterPro" id="IPR008160">
    <property type="entry name" value="Collagen"/>
</dbReference>
<keyword evidence="2" id="KW-0964">Secreted</keyword>
<accession>A0A914BU28</accession>
<dbReference type="OMA" id="TTFSGYM"/>
<evidence type="ECO:0000256" key="2">
    <source>
        <dbReference type="ARBA" id="ARBA00022525"/>
    </source>
</evidence>
<feature type="region of interest" description="Disordered" evidence="5">
    <location>
        <begin position="22"/>
        <end position="120"/>
    </location>
</feature>
<evidence type="ECO:0000256" key="4">
    <source>
        <dbReference type="ARBA" id="ARBA00023119"/>
    </source>
</evidence>
<dbReference type="GeneID" id="119746484"/>
<evidence type="ECO:0000256" key="6">
    <source>
        <dbReference type="SAM" id="SignalP"/>
    </source>
</evidence>
<keyword evidence="3 6" id="KW-0732">Signal</keyword>
<dbReference type="InterPro" id="IPR050392">
    <property type="entry name" value="Collagen/C1q_domain"/>
</dbReference>
<evidence type="ECO:0000259" key="7">
    <source>
        <dbReference type="PROSITE" id="PS50871"/>
    </source>
</evidence>
<dbReference type="RefSeq" id="XP_038079381.1">
    <property type="nucleotide sequence ID" value="XM_038223453.1"/>
</dbReference>
<dbReference type="Pfam" id="PF01391">
    <property type="entry name" value="Collagen"/>
    <property type="match status" value="1"/>
</dbReference>
<dbReference type="Pfam" id="PF00386">
    <property type="entry name" value="C1q"/>
    <property type="match status" value="1"/>
</dbReference>
<dbReference type="PANTHER" id="PTHR15427">
    <property type="entry name" value="EMILIN ELASTIN MICROFIBRIL INTERFACE-LOCATED PROTEIN ELASTIN MICROFIBRIL INTERFACER"/>
    <property type="match status" value="1"/>
</dbReference>
<evidence type="ECO:0000313" key="8">
    <source>
        <dbReference type="EnsemblMetazoa" id="XP_038079381.1"/>
    </source>
</evidence>
<comment type="subcellular location">
    <subcellularLocation>
        <location evidence="1">Secreted</location>
    </subcellularLocation>
</comment>
<feature type="chain" id="PRO_5037182742" description="C1q domain-containing protein" evidence="6">
    <location>
        <begin position="19"/>
        <end position="277"/>
    </location>
</feature>
<dbReference type="InterPro" id="IPR008983">
    <property type="entry name" value="Tumour_necrosis_fac-like_dom"/>
</dbReference>
<evidence type="ECO:0000256" key="1">
    <source>
        <dbReference type="ARBA" id="ARBA00004613"/>
    </source>
</evidence>
<dbReference type="PROSITE" id="PS50871">
    <property type="entry name" value="C1Q"/>
    <property type="match status" value="1"/>
</dbReference>
<keyword evidence="4" id="KW-0176">Collagen</keyword>
<dbReference type="Proteomes" id="UP000887568">
    <property type="component" value="Unplaced"/>
</dbReference>
<evidence type="ECO:0000313" key="9">
    <source>
        <dbReference type="Proteomes" id="UP000887568"/>
    </source>
</evidence>
<proteinExistence type="predicted"/>
<keyword evidence="9" id="KW-1185">Reference proteome</keyword>
<feature type="compositionally biased region" description="Pro residues" evidence="5">
    <location>
        <begin position="53"/>
        <end position="62"/>
    </location>
</feature>
<dbReference type="PRINTS" id="PR00007">
    <property type="entry name" value="COMPLEMNTC1Q"/>
</dbReference>
<dbReference type="SMART" id="SM00110">
    <property type="entry name" value="C1Q"/>
    <property type="match status" value="1"/>
</dbReference>
<dbReference type="GO" id="GO:0005576">
    <property type="term" value="C:extracellular region"/>
    <property type="evidence" value="ECO:0007669"/>
    <property type="project" value="UniProtKB-SubCell"/>
</dbReference>
<dbReference type="InterPro" id="IPR001073">
    <property type="entry name" value="C1q_dom"/>
</dbReference>
<dbReference type="Gene3D" id="2.60.120.40">
    <property type="match status" value="1"/>
</dbReference>
<protein>
    <recommendedName>
        <fullName evidence="7">C1q domain-containing protein</fullName>
    </recommendedName>
</protein>
<feature type="signal peptide" evidence="6">
    <location>
        <begin position="1"/>
        <end position="18"/>
    </location>
</feature>
<dbReference type="SUPFAM" id="SSF49842">
    <property type="entry name" value="TNF-like"/>
    <property type="match status" value="1"/>
</dbReference>
<evidence type="ECO:0000256" key="3">
    <source>
        <dbReference type="ARBA" id="ARBA00022729"/>
    </source>
</evidence>